<reference evidence="8 9" key="1">
    <citation type="submission" date="2020-04" db="EMBL/GenBank/DDBJ databases">
        <authorList>
            <person name="Pajer P."/>
            <person name="Broz P."/>
        </authorList>
    </citation>
    <scope>NUCLEOTIDE SEQUENCE [LARGE SCALE GENOMIC DNA]</scope>
    <source>
        <strain evidence="9">NRL-ATB46093</strain>
    </source>
</reference>
<keyword evidence="6" id="KW-0460">Magnesium</keyword>
<evidence type="ECO:0000256" key="6">
    <source>
        <dbReference type="ARBA" id="ARBA00022842"/>
    </source>
</evidence>
<gene>
    <name evidence="8" type="ORF">HF394_12700</name>
</gene>
<evidence type="ECO:0000256" key="1">
    <source>
        <dbReference type="ARBA" id="ARBA00001946"/>
    </source>
</evidence>
<comment type="similarity">
    <text evidence="2">Belongs to the ComB family.</text>
</comment>
<proteinExistence type="inferred from homology"/>
<dbReference type="Gene3D" id="3.90.1560.10">
    <property type="entry name" value="ComB-like"/>
    <property type="match status" value="1"/>
</dbReference>
<evidence type="ECO:0000256" key="4">
    <source>
        <dbReference type="ARBA" id="ARBA00021948"/>
    </source>
</evidence>
<dbReference type="InterPro" id="IPR036702">
    <property type="entry name" value="ComB-like_sf"/>
</dbReference>
<dbReference type="SUPFAM" id="SSF142823">
    <property type="entry name" value="ComB-like"/>
    <property type="match status" value="1"/>
</dbReference>
<comment type="cofactor">
    <cofactor evidence="1">
        <name>Mg(2+)</name>
        <dbReference type="ChEBI" id="CHEBI:18420"/>
    </cofactor>
</comment>
<sequence>MPKLHLLLKKEEIDEARMQEDKTAVIFDVLLATSTIAACFWHGAKEVIPVLDGDEARKQAAGRETDSFCLVGEYNGKTIEGFLDPNPLQLKKQIAGKTVVLSTTNGTVAIRKAAGANKVYTASLLNGSAVADKIAAEHQEETIVAVCSGSGGEFCLEDFFGAGYFVDCLMRQTSHWELTDSAKAARIFYETNKCNSRQLLKQSRVGEMLMSLGFEEEIDFVAEASKISHVPWLKNGKLVID</sequence>
<dbReference type="Pfam" id="PF04029">
    <property type="entry name" value="2-ph_phosp"/>
    <property type="match status" value="1"/>
</dbReference>
<accession>A0A7H8QDN8</accession>
<dbReference type="InterPro" id="IPR005238">
    <property type="entry name" value="ComB-like"/>
</dbReference>
<dbReference type="EMBL" id="CP051177">
    <property type="protein sequence ID" value="QKX51363.1"/>
    <property type="molecule type" value="Genomic_DNA"/>
</dbReference>
<name>A0A7H8QDN8_9BACL</name>
<reference evidence="9" key="2">
    <citation type="submission" date="2020-06" db="EMBL/GenBank/DDBJ databases">
        <title>Isolation of Planomicrobium glaciei.</title>
        <authorList>
            <person name="Malisova L."/>
            <person name="Safrankova R."/>
            <person name="Jakubu V."/>
            <person name="Spanelova P."/>
        </authorList>
    </citation>
    <scope>NUCLEOTIDE SEQUENCE [LARGE SCALE GENOMIC DNA]</scope>
    <source>
        <strain evidence="9">NRL-ATB46093</strain>
    </source>
</reference>
<evidence type="ECO:0000256" key="2">
    <source>
        <dbReference type="ARBA" id="ARBA00009997"/>
    </source>
</evidence>
<dbReference type="PANTHER" id="PTHR37311">
    <property type="entry name" value="2-PHOSPHOSULFOLACTATE PHOSPHATASE-RELATED"/>
    <property type="match status" value="1"/>
</dbReference>
<dbReference type="EC" id="3.1.3.71" evidence="3"/>
<dbReference type="RefSeq" id="WP_036808009.1">
    <property type="nucleotide sequence ID" value="NZ_CP051177.1"/>
</dbReference>
<organism evidence="8 9">
    <name type="scientific">Planococcus glaciei</name>
    <dbReference type="NCBI Taxonomy" id="459472"/>
    <lineage>
        <taxon>Bacteria</taxon>
        <taxon>Bacillati</taxon>
        <taxon>Bacillota</taxon>
        <taxon>Bacilli</taxon>
        <taxon>Bacillales</taxon>
        <taxon>Caryophanaceae</taxon>
        <taxon>Planococcus</taxon>
    </lineage>
</organism>
<dbReference type="GO" id="GO:0050532">
    <property type="term" value="F:2-phosphosulfolactate phosphatase activity"/>
    <property type="evidence" value="ECO:0007669"/>
    <property type="project" value="UniProtKB-EC"/>
</dbReference>
<dbReference type="Proteomes" id="UP000509222">
    <property type="component" value="Chromosome"/>
</dbReference>
<dbReference type="PANTHER" id="PTHR37311:SF1">
    <property type="entry name" value="2-PHOSPHOSULFOLACTATE PHOSPHATASE-RELATED"/>
    <property type="match status" value="1"/>
</dbReference>
<dbReference type="GO" id="GO:0000287">
    <property type="term" value="F:magnesium ion binding"/>
    <property type="evidence" value="ECO:0007669"/>
    <property type="project" value="InterPro"/>
</dbReference>
<keyword evidence="5" id="KW-0378">Hydrolase</keyword>
<evidence type="ECO:0000313" key="8">
    <source>
        <dbReference type="EMBL" id="QKX51363.1"/>
    </source>
</evidence>
<dbReference type="GO" id="GO:0050545">
    <property type="term" value="F:sulfopyruvate decarboxylase activity"/>
    <property type="evidence" value="ECO:0007669"/>
    <property type="project" value="TreeGrafter"/>
</dbReference>
<dbReference type="AlphaFoldDB" id="A0A7H8QDN8"/>
<evidence type="ECO:0000313" key="9">
    <source>
        <dbReference type="Proteomes" id="UP000509222"/>
    </source>
</evidence>
<evidence type="ECO:0000256" key="3">
    <source>
        <dbReference type="ARBA" id="ARBA00012953"/>
    </source>
</evidence>
<protein>
    <recommendedName>
        <fullName evidence="4">Probable 2-phosphosulfolactate phosphatase</fullName>
        <ecNumber evidence="3">3.1.3.71</ecNumber>
    </recommendedName>
</protein>
<evidence type="ECO:0000256" key="7">
    <source>
        <dbReference type="ARBA" id="ARBA00033711"/>
    </source>
</evidence>
<comment type="catalytic activity">
    <reaction evidence="7">
        <text>(2R)-O-phospho-3-sulfolactate + H2O = (2R)-3-sulfolactate + phosphate</text>
        <dbReference type="Rhea" id="RHEA:23416"/>
        <dbReference type="ChEBI" id="CHEBI:15377"/>
        <dbReference type="ChEBI" id="CHEBI:15597"/>
        <dbReference type="ChEBI" id="CHEBI:43474"/>
        <dbReference type="ChEBI" id="CHEBI:58738"/>
        <dbReference type="EC" id="3.1.3.71"/>
    </reaction>
</comment>
<keyword evidence="9" id="KW-1185">Reference proteome</keyword>
<evidence type="ECO:0000256" key="5">
    <source>
        <dbReference type="ARBA" id="ARBA00022801"/>
    </source>
</evidence>